<accession>A0A2K9NXD9</accession>
<evidence type="ECO:0000313" key="2">
    <source>
        <dbReference type="EMBL" id="AUO00163.1"/>
    </source>
</evidence>
<sequence>MLLPALALAERVVFASPEEIPPKIFRENGKLRGTYVDIIKAICARLKIDPVFEQYPWPRAITMAKNGKVDAIFPPFKTPERLEFLYFPFEPVSYTRNAIFARKARNINVRSLEDLKNLVVGINDQYSYGQQFDNFKKNLTLDLSRNEEMQINKLSHEGKVRMDVAAASEEPFKYLSKKMGYAKELEMVYVISETPSYVAFSKAKGEKAKKLAENFSRTLNQLKKEGVIDAIHDSYLK</sequence>
<evidence type="ECO:0000259" key="1">
    <source>
        <dbReference type="SMART" id="SM00062"/>
    </source>
</evidence>
<reference evidence="2 3" key="1">
    <citation type="submission" date="2018-01" db="EMBL/GenBank/DDBJ databases">
        <title>Complete genome sequence of Bacteriovorax stolpii DSM12778.</title>
        <authorList>
            <person name="Tang B."/>
            <person name="Chang J."/>
        </authorList>
    </citation>
    <scope>NUCLEOTIDE SEQUENCE [LARGE SCALE GENOMIC DNA]</scope>
    <source>
        <strain evidence="2 3">DSM 12778</strain>
    </source>
</reference>
<feature type="domain" description="Solute-binding protein family 3/N-terminal" evidence="1">
    <location>
        <begin position="11"/>
        <end position="237"/>
    </location>
</feature>
<evidence type="ECO:0000313" key="3">
    <source>
        <dbReference type="Proteomes" id="UP000235584"/>
    </source>
</evidence>
<protein>
    <submittedName>
        <fullName evidence="2">Amino acid ABC transporter</fullName>
    </submittedName>
</protein>
<dbReference type="PANTHER" id="PTHR38834">
    <property type="entry name" value="PERIPLASMIC SUBSTRATE BINDING PROTEIN FAMILY 3"/>
    <property type="match status" value="1"/>
</dbReference>
<dbReference type="SUPFAM" id="SSF53850">
    <property type="entry name" value="Periplasmic binding protein-like II"/>
    <property type="match status" value="1"/>
</dbReference>
<dbReference type="AlphaFoldDB" id="A0A2K9NXD9"/>
<dbReference type="SMART" id="SM00062">
    <property type="entry name" value="PBPb"/>
    <property type="match status" value="1"/>
</dbReference>
<gene>
    <name evidence="2" type="ORF">C0V70_04735</name>
</gene>
<dbReference type="InterPro" id="IPR001638">
    <property type="entry name" value="Solute-binding_3/MltF_N"/>
</dbReference>
<organism evidence="2 3">
    <name type="scientific">Bacteriovorax stolpii</name>
    <name type="common">Bdellovibrio stolpii</name>
    <dbReference type="NCBI Taxonomy" id="960"/>
    <lineage>
        <taxon>Bacteria</taxon>
        <taxon>Pseudomonadati</taxon>
        <taxon>Bdellovibrionota</taxon>
        <taxon>Bacteriovoracia</taxon>
        <taxon>Bacteriovoracales</taxon>
        <taxon>Bacteriovoracaceae</taxon>
        <taxon>Bacteriovorax</taxon>
    </lineage>
</organism>
<dbReference type="EMBL" id="CP025704">
    <property type="protein sequence ID" value="AUO00163.1"/>
    <property type="molecule type" value="Genomic_DNA"/>
</dbReference>
<dbReference type="PANTHER" id="PTHR38834:SF3">
    <property type="entry name" value="SOLUTE-BINDING PROTEIN FAMILY 3_N-TERMINAL DOMAIN-CONTAINING PROTEIN"/>
    <property type="match status" value="1"/>
</dbReference>
<dbReference type="KEGG" id="bsto:C0V70_04735"/>
<dbReference type="Pfam" id="PF00497">
    <property type="entry name" value="SBP_bac_3"/>
    <property type="match status" value="1"/>
</dbReference>
<proteinExistence type="predicted"/>
<dbReference type="Gene3D" id="3.40.190.10">
    <property type="entry name" value="Periplasmic binding protein-like II"/>
    <property type="match status" value="2"/>
</dbReference>
<dbReference type="Proteomes" id="UP000235584">
    <property type="component" value="Chromosome"/>
</dbReference>
<name>A0A2K9NXD9_BACTC</name>
<keyword evidence="3" id="KW-1185">Reference proteome</keyword>